<keyword evidence="2" id="KW-1185">Reference proteome</keyword>
<proteinExistence type="predicted"/>
<sequence length="189" mass="21031">MSMLIRVDVLERIQRGEVTLAFRRWRKPTVRAGGTLRTLVGVLAIDAVDRIDPDAVTADEAMRAGYPDLAALKATLSTRDGDVYRIALRFVGEDPRISLRSSVPSDDEMEEIRARLRQMDERSPHGPWTRQVLHMIAAKPGARASDLAAELGRETRTFKADVRKLKELGLTESLQIGYQLSARGHAVVS</sequence>
<evidence type="ECO:0008006" key="3">
    <source>
        <dbReference type="Google" id="ProtNLM"/>
    </source>
</evidence>
<reference evidence="1 2" key="1">
    <citation type="submission" date="2019-03" db="EMBL/GenBank/DDBJ databases">
        <title>Genomic Encyclopedia of Type Strains, Phase IV (KMG-IV): sequencing the most valuable type-strain genomes for metagenomic binning, comparative biology and taxonomic classification.</title>
        <authorList>
            <person name="Goeker M."/>
        </authorList>
    </citation>
    <scope>NUCLEOTIDE SEQUENCE [LARGE SCALE GENOMIC DNA]</scope>
    <source>
        <strain evidence="1 2">DSM 45934</strain>
    </source>
</reference>
<name>A0A4R2J927_9PSEU</name>
<gene>
    <name evidence="1" type="ORF">EV192_111275</name>
</gene>
<dbReference type="AlphaFoldDB" id="A0A4R2J927"/>
<comment type="caution">
    <text evidence="1">The sequence shown here is derived from an EMBL/GenBank/DDBJ whole genome shotgun (WGS) entry which is preliminary data.</text>
</comment>
<organism evidence="1 2">
    <name type="scientific">Actinocrispum wychmicini</name>
    <dbReference type="NCBI Taxonomy" id="1213861"/>
    <lineage>
        <taxon>Bacteria</taxon>
        <taxon>Bacillati</taxon>
        <taxon>Actinomycetota</taxon>
        <taxon>Actinomycetes</taxon>
        <taxon>Pseudonocardiales</taxon>
        <taxon>Pseudonocardiaceae</taxon>
        <taxon>Actinocrispum</taxon>
    </lineage>
</organism>
<accession>A0A4R2J927</accession>
<dbReference type="Proteomes" id="UP000295680">
    <property type="component" value="Unassembled WGS sequence"/>
</dbReference>
<dbReference type="Gene3D" id="1.10.10.10">
    <property type="entry name" value="Winged helix-like DNA-binding domain superfamily/Winged helix DNA-binding domain"/>
    <property type="match status" value="1"/>
</dbReference>
<evidence type="ECO:0000313" key="2">
    <source>
        <dbReference type="Proteomes" id="UP000295680"/>
    </source>
</evidence>
<dbReference type="InterPro" id="IPR036390">
    <property type="entry name" value="WH_DNA-bd_sf"/>
</dbReference>
<dbReference type="InterPro" id="IPR036388">
    <property type="entry name" value="WH-like_DNA-bd_sf"/>
</dbReference>
<dbReference type="SUPFAM" id="SSF46785">
    <property type="entry name" value="Winged helix' DNA-binding domain"/>
    <property type="match status" value="1"/>
</dbReference>
<protein>
    <recommendedName>
        <fullName evidence="3">ASCH domain-containing protein</fullName>
    </recommendedName>
</protein>
<dbReference type="EMBL" id="SLWS01000011">
    <property type="protein sequence ID" value="TCO53078.1"/>
    <property type="molecule type" value="Genomic_DNA"/>
</dbReference>
<evidence type="ECO:0000313" key="1">
    <source>
        <dbReference type="EMBL" id="TCO53078.1"/>
    </source>
</evidence>